<evidence type="ECO:0000313" key="2">
    <source>
        <dbReference type="EMBL" id="MEQ2300816.1"/>
    </source>
</evidence>
<reference evidence="2 3" key="1">
    <citation type="submission" date="2021-06" db="EMBL/GenBank/DDBJ databases">
        <authorList>
            <person name="Palmer J.M."/>
        </authorList>
    </citation>
    <scope>NUCLEOTIDE SEQUENCE [LARGE SCALE GENOMIC DNA]</scope>
    <source>
        <strain evidence="2 3">AS_MEX2019</strain>
        <tissue evidence="2">Muscle</tissue>
    </source>
</reference>
<feature type="region of interest" description="Disordered" evidence="1">
    <location>
        <begin position="1"/>
        <end position="31"/>
    </location>
</feature>
<protein>
    <submittedName>
        <fullName evidence="2">Uncharacterized protein</fullName>
    </submittedName>
</protein>
<organism evidence="2 3">
    <name type="scientific">Ameca splendens</name>
    <dbReference type="NCBI Taxonomy" id="208324"/>
    <lineage>
        <taxon>Eukaryota</taxon>
        <taxon>Metazoa</taxon>
        <taxon>Chordata</taxon>
        <taxon>Craniata</taxon>
        <taxon>Vertebrata</taxon>
        <taxon>Euteleostomi</taxon>
        <taxon>Actinopterygii</taxon>
        <taxon>Neopterygii</taxon>
        <taxon>Teleostei</taxon>
        <taxon>Neoteleostei</taxon>
        <taxon>Acanthomorphata</taxon>
        <taxon>Ovalentaria</taxon>
        <taxon>Atherinomorphae</taxon>
        <taxon>Cyprinodontiformes</taxon>
        <taxon>Goodeidae</taxon>
        <taxon>Ameca</taxon>
    </lineage>
</organism>
<proteinExistence type="predicted"/>
<gene>
    <name evidence="2" type="ORF">AMECASPLE_029780</name>
</gene>
<sequence length="98" mass="11241">MLKVESDDHGGLCLEPPIPAASTSELQQTQDSKDLIHQMLVIKVVPHDWSPSLNQQDPELPHIKEEEEELWISHEREQLTVKNENEEKPQLLEITIVS</sequence>
<feature type="compositionally biased region" description="Basic and acidic residues" evidence="1">
    <location>
        <begin position="1"/>
        <end position="10"/>
    </location>
</feature>
<accession>A0ABV0Z4B8</accession>
<dbReference type="EMBL" id="JAHRIP010050475">
    <property type="protein sequence ID" value="MEQ2300816.1"/>
    <property type="molecule type" value="Genomic_DNA"/>
</dbReference>
<comment type="caution">
    <text evidence="2">The sequence shown here is derived from an EMBL/GenBank/DDBJ whole genome shotgun (WGS) entry which is preliminary data.</text>
</comment>
<keyword evidence="3" id="KW-1185">Reference proteome</keyword>
<dbReference type="Proteomes" id="UP001469553">
    <property type="component" value="Unassembled WGS sequence"/>
</dbReference>
<evidence type="ECO:0000313" key="3">
    <source>
        <dbReference type="Proteomes" id="UP001469553"/>
    </source>
</evidence>
<feature type="compositionally biased region" description="Polar residues" evidence="1">
    <location>
        <begin position="21"/>
        <end position="30"/>
    </location>
</feature>
<evidence type="ECO:0000256" key="1">
    <source>
        <dbReference type="SAM" id="MobiDB-lite"/>
    </source>
</evidence>
<name>A0ABV0Z4B8_9TELE</name>